<dbReference type="Gene3D" id="1.50.40.10">
    <property type="entry name" value="Mitochondrial carrier domain"/>
    <property type="match status" value="2"/>
</dbReference>
<dbReference type="GO" id="GO:0000064">
    <property type="term" value="F:L-ornithine transmembrane transporter activity"/>
    <property type="evidence" value="ECO:0007669"/>
    <property type="project" value="TreeGrafter"/>
</dbReference>
<dbReference type="PANTHER" id="PTHR45624">
    <property type="entry name" value="MITOCHONDRIAL BASIC AMINO ACIDS TRANSPORTER-RELATED"/>
    <property type="match status" value="1"/>
</dbReference>
<protein>
    <recommendedName>
        <fullName evidence="14">Mitochondrial carrier</fullName>
    </recommendedName>
</protein>
<dbReference type="SUPFAM" id="SSF103506">
    <property type="entry name" value="Mitochondrial carrier"/>
    <property type="match status" value="1"/>
</dbReference>
<dbReference type="AlphaFoldDB" id="A0A409VU22"/>
<evidence type="ECO:0000256" key="8">
    <source>
        <dbReference type="ARBA" id="ARBA00023136"/>
    </source>
</evidence>
<keyword evidence="13" id="KW-1185">Reference proteome</keyword>
<evidence type="ECO:0000256" key="11">
    <source>
        <dbReference type="SAM" id="Phobius"/>
    </source>
</evidence>
<evidence type="ECO:0000256" key="3">
    <source>
        <dbReference type="ARBA" id="ARBA00022448"/>
    </source>
</evidence>
<keyword evidence="8 9" id="KW-0472">Membrane</keyword>
<organism evidence="12 13">
    <name type="scientific">Panaeolus cyanescens</name>
    <dbReference type="NCBI Taxonomy" id="181874"/>
    <lineage>
        <taxon>Eukaryota</taxon>
        <taxon>Fungi</taxon>
        <taxon>Dikarya</taxon>
        <taxon>Basidiomycota</taxon>
        <taxon>Agaricomycotina</taxon>
        <taxon>Agaricomycetes</taxon>
        <taxon>Agaricomycetidae</taxon>
        <taxon>Agaricales</taxon>
        <taxon>Agaricineae</taxon>
        <taxon>Galeropsidaceae</taxon>
        <taxon>Panaeolus</taxon>
    </lineage>
</organism>
<evidence type="ECO:0000256" key="6">
    <source>
        <dbReference type="ARBA" id="ARBA00022989"/>
    </source>
</evidence>
<proteinExistence type="inferred from homology"/>
<comment type="subcellular location">
    <subcellularLocation>
        <location evidence="1">Mitochondrion membrane</location>
        <topology evidence="1">Multi-pass membrane protein</topology>
    </subcellularLocation>
</comment>
<feature type="repeat" description="Solcar" evidence="9">
    <location>
        <begin position="143"/>
        <end position="291"/>
    </location>
</feature>
<evidence type="ECO:0000256" key="1">
    <source>
        <dbReference type="ARBA" id="ARBA00004225"/>
    </source>
</evidence>
<keyword evidence="7" id="KW-0496">Mitochondrion</keyword>
<feature type="repeat" description="Solcar" evidence="9">
    <location>
        <begin position="323"/>
        <end position="418"/>
    </location>
</feature>
<dbReference type="STRING" id="181874.A0A409VU22"/>
<feature type="repeat" description="Solcar" evidence="9">
    <location>
        <begin position="33"/>
        <end position="125"/>
    </location>
</feature>
<keyword evidence="3 10" id="KW-0813">Transport</keyword>
<evidence type="ECO:0000256" key="2">
    <source>
        <dbReference type="ARBA" id="ARBA00006375"/>
    </source>
</evidence>
<sequence length="421" mass="45717">MISSQAGDVVASQIASPHVDVFLDEQEPELTLRDATKEILIGSAAGMVSEVVEYPFDLAKVRLQAQLLASSSSQTPRFNGPVHCLVQTWKDEGFRGLYRGIPAPLVGSMAETATLFVAYASFQHIVRKVSAQFDPHKPSSAPLSMLQTGIAAAGAGFVASFVLTPIELVKCRMQVQMMNFSPPTSMPPPAPGRIPTRSSNPLFISNSLYNQHKLESARHSGRSFVHDYAHKSVALPHTFETVKPPGSVAIVRSIINSTGVRGLWLGHTGTILRETGGSAAWFVAKEWVARQFVTRRIQKDPHTYRIVNGTTYRVPRTISNTELLPWESAISGAVAGALGALLFYPADTIKSAIQTEDELRPKTKTSAPRPASTFLGTFRKMWVRHGFKGLYAGCGMTVARAIPSSGIIFVVYDGLSAYFSV</sequence>
<feature type="transmembrane region" description="Helical" evidence="11">
    <location>
        <begin position="146"/>
        <end position="169"/>
    </location>
</feature>
<evidence type="ECO:0000256" key="5">
    <source>
        <dbReference type="ARBA" id="ARBA00022737"/>
    </source>
</evidence>
<evidence type="ECO:0000313" key="12">
    <source>
        <dbReference type="EMBL" id="PPQ69798.1"/>
    </source>
</evidence>
<comment type="similarity">
    <text evidence="2 10">Belongs to the mitochondrial carrier (TC 2.A.29) family.</text>
</comment>
<gene>
    <name evidence="12" type="ORF">CVT24_003074</name>
</gene>
<keyword evidence="4 9" id="KW-0812">Transmembrane</keyword>
<feature type="transmembrane region" description="Helical" evidence="11">
    <location>
        <begin position="105"/>
        <end position="126"/>
    </location>
</feature>
<dbReference type="GO" id="GO:0031966">
    <property type="term" value="C:mitochondrial membrane"/>
    <property type="evidence" value="ECO:0007669"/>
    <property type="project" value="UniProtKB-SubCell"/>
</dbReference>
<dbReference type="Pfam" id="PF00153">
    <property type="entry name" value="Mito_carr"/>
    <property type="match status" value="4"/>
</dbReference>
<reference evidence="12 13" key="1">
    <citation type="journal article" date="2018" name="Evol. Lett.">
        <title>Horizontal gene cluster transfer increased hallucinogenic mushroom diversity.</title>
        <authorList>
            <person name="Reynolds H.T."/>
            <person name="Vijayakumar V."/>
            <person name="Gluck-Thaler E."/>
            <person name="Korotkin H.B."/>
            <person name="Matheny P.B."/>
            <person name="Slot J.C."/>
        </authorList>
    </citation>
    <scope>NUCLEOTIDE SEQUENCE [LARGE SCALE GENOMIC DNA]</scope>
    <source>
        <strain evidence="12 13">2629</strain>
    </source>
</reference>
<evidence type="ECO:0000256" key="9">
    <source>
        <dbReference type="PROSITE-ProRule" id="PRU00282"/>
    </source>
</evidence>
<dbReference type="InterPro" id="IPR023395">
    <property type="entry name" value="MCP_dom_sf"/>
</dbReference>
<dbReference type="Proteomes" id="UP000284842">
    <property type="component" value="Unassembled WGS sequence"/>
</dbReference>
<dbReference type="InterPro" id="IPR018108">
    <property type="entry name" value="MCP_transmembrane"/>
</dbReference>
<dbReference type="OrthoDB" id="2139348at2759"/>
<dbReference type="EMBL" id="NHTK01005974">
    <property type="protein sequence ID" value="PPQ69798.1"/>
    <property type="molecule type" value="Genomic_DNA"/>
</dbReference>
<evidence type="ECO:0000256" key="7">
    <source>
        <dbReference type="ARBA" id="ARBA00023128"/>
    </source>
</evidence>
<keyword evidence="6 11" id="KW-1133">Transmembrane helix</keyword>
<dbReference type="InParanoid" id="A0A409VU22"/>
<evidence type="ECO:0000256" key="10">
    <source>
        <dbReference type="RuleBase" id="RU000488"/>
    </source>
</evidence>
<evidence type="ECO:0000313" key="13">
    <source>
        <dbReference type="Proteomes" id="UP000284842"/>
    </source>
</evidence>
<comment type="caution">
    <text evidence="12">The sequence shown here is derived from an EMBL/GenBank/DDBJ whole genome shotgun (WGS) entry which is preliminary data.</text>
</comment>
<dbReference type="PANTHER" id="PTHR45624:SF31">
    <property type="entry name" value="MITOCHONDRIAL ORNITHINE TRANSPORTER 1"/>
    <property type="match status" value="1"/>
</dbReference>
<feature type="transmembrane region" description="Helical" evidence="11">
    <location>
        <begin position="389"/>
        <end position="412"/>
    </location>
</feature>
<dbReference type="PROSITE" id="PS50920">
    <property type="entry name" value="SOLCAR"/>
    <property type="match status" value="3"/>
</dbReference>
<dbReference type="GO" id="GO:1990575">
    <property type="term" value="P:mitochondrial L-ornithine transmembrane transport"/>
    <property type="evidence" value="ECO:0007669"/>
    <property type="project" value="TreeGrafter"/>
</dbReference>
<accession>A0A409VU22</accession>
<keyword evidence="5" id="KW-0677">Repeat</keyword>
<evidence type="ECO:0008006" key="14">
    <source>
        <dbReference type="Google" id="ProtNLM"/>
    </source>
</evidence>
<evidence type="ECO:0000256" key="4">
    <source>
        <dbReference type="ARBA" id="ARBA00022692"/>
    </source>
</evidence>
<name>A0A409VU22_9AGAR</name>
<dbReference type="InterPro" id="IPR050567">
    <property type="entry name" value="Mitochondrial_Carrier"/>
</dbReference>